<evidence type="ECO:0000313" key="2">
    <source>
        <dbReference type="EMBL" id="MDQ0158152.1"/>
    </source>
</evidence>
<keyword evidence="3" id="KW-1185">Reference proteome</keyword>
<dbReference type="Proteomes" id="UP001224359">
    <property type="component" value="Unassembled WGS sequence"/>
</dbReference>
<keyword evidence="1" id="KW-1133">Transmembrane helix</keyword>
<feature type="transmembrane region" description="Helical" evidence="1">
    <location>
        <begin position="42"/>
        <end position="62"/>
    </location>
</feature>
<proteinExistence type="predicted"/>
<accession>A0ABT9VB14</accession>
<organism evidence="2 3">
    <name type="scientific">Alkalibacillus salilacus</name>
    <dbReference type="NCBI Taxonomy" id="284582"/>
    <lineage>
        <taxon>Bacteria</taxon>
        <taxon>Bacillati</taxon>
        <taxon>Bacillota</taxon>
        <taxon>Bacilli</taxon>
        <taxon>Bacillales</taxon>
        <taxon>Bacillaceae</taxon>
        <taxon>Alkalibacillus</taxon>
    </lineage>
</organism>
<evidence type="ECO:0000313" key="3">
    <source>
        <dbReference type="Proteomes" id="UP001224359"/>
    </source>
</evidence>
<dbReference type="EMBL" id="JAUSTQ010000001">
    <property type="protein sequence ID" value="MDQ0158152.1"/>
    <property type="molecule type" value="Genomic_DNA"/>
</dbReference>
<dbReference type="RefSeq" id="WP_306973639.1">
    <property type="nucleotide sequence ID" value="NZ_JAUSTQ010000001.1"/>
</dbReference>
<evidence type="ECO:0008006" key="4">
    <source>
        <dbReference type="Google" id="ProtNLM"/>
    </source>
</evidence>
<keyword evidence="1" id="KW-0812">Transmembrane</keyword>
<feature type="transmembrane region" description="Helical" evidence="1">
    <location>
        <begin position="12"/>
        <end position="30"/>
    </location>
</feature>
<evidence type="ECO:0000256" key="1">
    <source>
        <dbReference type="SAM" id="Phobius"/>
    </source>
</evidence>
<sequence>MFKKEPIKNVKLWIVLGILFLASVPWYLPAGSYEPIILGIPYWGWIVLIVSVAISATLTYAINKLWISEETETDEN</sequence>
<gene>
    <name evidence="2" type="ORF">J2S77_000102</name>
</gene>
<name>A0ABT9VB14_9BACI</name>
<protein>
    <recommendedName>
        <fullName evidence="4">DUF3311 domain-containing protein</fullName>
    </recommendedName>
</protein>
<comment type="caution">
    <text evidence="2">The sequence shown here is derived from an EMBL/GenBank/DDBJ whole genome shotgun (WGS) entry which is preliminary data.</text>
</comment>
<keyword evidence="1" id="KW-0472">Membrane</keyword>
<reference evidence="2 3" key="1">
    <citation type="submission" date="2023-07" db="EMBL/GenBank/DDBJ databases">
        <title>Genomic Encyclopedia of Type Strains, Phase IV (KMG-IV): sequencing the most valuable type-strain genomes for metagenomic binning, comparative biology and taxonomic classification.</title>
        <authorList>
            <person name="Goeker M."/>
        </authorList>
    </citation>
    <scope>NUCLEOTIDE SEQUENCE [LARGE SCALE GENOMIC DNA]</scope>
    <source>
        <strain evidence="2 3">DSM 16460</strain>
    </source>
</reference>